<gene>
    <name evidence="2" type="ORF">QIS74_09232</name>
</gene>
<dbReference type="Proteomes" id="UP001327957">
    <property type="component" value="Unassembled WGS sequence"/>
</dbReference>
<keyword evidence="3" id="KW-1185">Reference proteome</keyword>
<dbReference type="EMBL" id="JASAOK010000044">
    <property type="protein sequence ID" value="KAK6213230.1"/>
    <property type="molecule type" value="Genomic_DNA"/>
</dbReference>
<protein>
    <recommendedName>
        <fullName evidence="4">F-box domain-containing protein</fullName>
    </recommendedName>
</protein>
<sequence length="661" mass="74564">MGSNANVFDGDPFYSFPYEIRNQILRGLNHRDNILAISQASPAMNTIILTDGGSPLKKYLEVELGLTQLWALTDDALAVVMFPSTAHIALESKKKEAIEDHIKSWRSQDLYDCASDAEKLAAYTFIDEVVIPFTEDFAALTQTIDTTNGQIRMPDWAHESRKVRADASLKMNIWEYEPEERVRLIRGFCRFEILSKVIRARPGRQLFSYPQQRLLFNEYFDAWEIEEVLCVQQYVGEMHIMLLEAHIDDIIYTLADATKLYRMLPQYMCKSIIRLRRGPFHENVNGIVSSDETGNNSVDVGSSSNDLEDPGEDESSRDEDLLNAFGYLGLDSDDDYDDESQFSDSSDEDSDEDEVDYYTKTDDEADPGTLCTKFELADHQKQTIFLKQVATFGLDFLQHFLKSPKQAYTRWVHANGHIMLHGLANPNEAKYFGPLGNPHNRWIQHGDFDPVEMDGATVVAVGHSQQGPNPTNATLSYGRFPGALEQASNTAWKHLNGTNPQLREAFRRCGWVFWSDERLRANVFWNRRRDVFLPEAAPAWLYRHPGASSLPSQTTTAAATATEPADYFLPLSRIDLGMRMAIREAGVALPAGFRSAAEVKLLSFLAENQGRSGKILFAEHPFDVFRGDKIPLDFWQECLGGQVPAAAPGGAVQLFRDIIWG</sequence>
<feature type="region of interest" description="Disordered" evidence="1">
    <location>
        <begin position="286"/>
        <end position="317"/>
    </location>
</feature>
<organism evidence="2 3">
    <name type="scientific">Colletotrichum tabaci</name>
    <dbReference type="NCBI Taxonomy" id="1209068"/>
    <lineage>
        <taxon>Eukaryota</taxon>
        <taxon>Fungi</taxon>
        <taxon>Dikarya</taxon>
        <taxon>Ascomycota</taxon>
        <taxon>Pezizomycotina</taxon>
        <taxon>Sordariomycetes</taxon>
        <taxon>Hypocreomycetidae</taxon>
        <taxon>Glomerellales</taxon>
        <taxon>Glomerellaceae</taxon>
        <taxon>Colletotrichum</taxon>
        <taxon>Colletotrichum destructivum species complex</taxon>
    </lineage>
</organism>
<feature type="compositionally biased region" description="Low complexity" evidence="1">
    <location>
        <begin position="294"/>
        <end position="305"/>
    </location>
</feature>
<feature type="region of interest" description="Disordered" evidence="1">
    <location>
        <begin position="330"/>
        <end position="364"/>
    </location>
</feature>
<accession>A0AAV9T6M7</accession>
<feature type="compositionally biased region" description="Acidic residues" evidence="1">
    <location>
        <begin position="331"/>
        <end position="356"/>
    </location>
</feature>
<evidence type="ECO:0000313" key="3">
    <source>
        <dbReference type="Proteomes" id="UP001327957"/>
    </source>
</evidence>
<name>A0AAV9T6M7_9PEZI</name>
<proteinExistence type="predicted"/>
<dbReference type="AlphaFoldDB" id="A0AAV9T6M7"/>
<reference evidence="2 3" key="1">
    <citation type="submission" date="2023-04" db="EMBL/GenBank/DDBJ databases">
        <title>Colletotrichum tabacum stain YC1 causing leaf anthracnose on Nicotiana tabacum(L.) cv.</title>
        <authorList>
            <person name="Ji Z."/>
            <person name="Wang M."/>
            <person name="Zhang J."/>
            <person name="Wang N."/>
            <person name="Zhou Z."/>
        </authorList>
    </citation>
    <scope>NUCLEOTIDE SEQUENCE [LARGE SCALE GENOMIC DNA]</scope>
    <source>
        <strain evidence="2 3">YC1</strain>
    </source>
</reference>
<feature type="compositionally biased region" description="Acidic residues" evidence="1">
    <location>
        <begin position="306"/>
        <end position="317"/>
    </location>
</feature>
<comment type="caution">
    <text evidence="2">The sequence shown here is derived from an EMBL/GenBank/DDBJ whole genome shotgun (WGS) entry which is preliminary data.</text>
</comment>
<evidence type="ECO:0000256" key="1">
    <source>
        <dbReference type="SAM" id="MobiDB-lite"/>
    </source>
</evidence>
<evidence type="ECO:0000313" key="2">
    <source>
        <dbReference type="EMBL" id="KAK6213230.1"/>
    </source>
</evidence>
<evidence type="ECO:0008006" key="4">
    <source>
        <dbReference type="Google" id="ProtNLM"/>
    </source>
</evidence>